<evidence type="ECO:0000313" key="3">
    <source>
        <dbReference type="Proteomes" id="UP000824469"/>
    </source>
</evidence>
<feature type="non-terminal residue" evidence="2">
    <location>
        <position position="51"/>
    </location>
</feature>
<evidence type="ECO:0000313" key="2">
    <source>
        <dbReference type="EMBL" id="KAH9323862.1"/>
    </source>
</evidence>
<feature type="region of interest" description="Disordered" evidence="1">
    <location>
        <begin position="1"/>
        <end position="23"/>
    </location>
</feature>
<proteinExistence type="predicted"/>
<comment type="caution">
    <text evidence="2">The sequence shown here is derived from an EMBL/GenBank/DDBJ whole genome shotgun (WGS) entry which is preliminary data.</text>
</comment>
<dbReference type="EMBL" id="JAHRHJ020000003">
    <property type="protein sequence ID" value="KAH9323862.1"/>
    <property type="molecule type" value="Genomic_DNA"/>
</dbReference>
<keyword evidence="3" id="KW-1185">Reference proteome</keyword>
<sequence length="51" mass="5931">IKFQEQEQISPLESAIEEANNDYHTNVEFDKEIEERLGFWTQSSANTSDLV</sequence>
<dbReference type="AlphaFoldDB" id="A0AA38GIJ4"/>
<accession>A0AA38GIJ4</accession>
<organism evidence="2 3">
    <name type="scientific">Taxus chinensis</name>
    <name type="common">Chinese yew</name>
    <name type="synonym">Taxus wallichiana var. chinensis</name>
    <dbReference type="NCBI Taxonomy" id="29808"/>
    <lineage>
        <taxon>Eukaryota</taxon>
        <taxon>Viridiplantae</taxon>
        <taxon>Streptophyta</taxon>
        <taxon>Embryophyta</taxon>
        <taxon>Tracheophyta</taxon>
        <taxon>Spermatophyta</taxon>
        <taxon>Pinopsida</taxon>
        <taxon>Pinidae</taxon>
        <taxon>Conifers II</taxon>
        <taxon>Cupressales</taxon>
        <taxon>Taxaceae</taxon>
        <taxon>Taxus</taxon>
    </lineage>
</organism>
<gene>
    <name evidence="2" type="ORF">KI387_018501</name>
</gene>
<protein>
    <submittedName>
        <fullName evidence="2">Uncharacterized protein</fullName>
    </submittedName>
</protein>
<dbReference type="Proteomes" id="UP000824469">
    <property type="component" value="Unassembled WGS sequence"/>
</dbReference>
<feature type="non-terminal residue" evidence="2">
    <location>
        <position position="1"/>
    </location>
</feature>
<evidence type="ECO:0000256" key="1">
    <source>
        <dbReference type="SAM" id="MobiDB-lite"/>
    </source>
</evidence>
<name>A0AA38GIJ4_TAXCH</name>
<reference evidence="2 3" key="1">
    <citation type="journal article" date="2021" name="Nat. Plants">
        <title>The Taxus genome provides insights into paclitaxel biosynthesis.</title>
        <authorList>
            <person name="Xiong X."/>
            <person name="Gou J."/>
            <person name="Liao Q."/>
            <person name="Li Y."/>
            <person name="Zhou Q."/>
            <person name="Bi G."/>
            <person name="Li C."/>
            <person name="Du R."/>
            <person name="Wang X."/>
            <person name="Sun T."/>
            <person name="Guo L."/>
            <person name="Liang H."/>
            <person name="Lu P."/>
            <person name="Wu Y."/>
            <person name="Zhang Z."/>
            <person name="Ro D.K."/>
            <person name="Shang Y."/>
            <person name="Huang S."/>
            <person name="Yan J."/>
        </authorList>
    </citation>
    <scope>NUCLEOTIDE SEQUENCE [LARGE SCALE GENOMIC DNA]</scope>
    <source>
        <strain evidence="2">Ta-2019</strain>
    </source>
</reference>
<feature type="compositionally biased region" description="Polar residues" evidence="1">
    <location>
        <begin position="1"/>
        <end position="11"/>
    </location>
</feature>